<organism evidence="3 4">
    <name type="scientific">Desulfobacca acetoxidans (strain ATCC 700848 / DSM 11109 / ASRB2)</name>
    <dbReference type="NCBI Taxonomy" id="880072"/>
    <lineage>
        <taxon>Bacteria</taxon>
        <taxon>Pseudomonadati</taxon>
        <taxon>Thermodesulfobacteriota</taxon>
        <taxon>Desulfobaccia</taxon>
        <taxon>Desulfobaccales</taxon>
        <taxon>Desulfobaccaceae</taxon>
        <taxon>Desulfobacca</taxon>
    </lineage>
</organism>
<keyword evidence="1" id="KW-0812">Transmembrane</keyword>
<keyword evidence="4" id="KW-1185">Reference proteome</keyword>
<dbReference type="InterPro" id="IPR028087">
    <property type="entry name" value="Tad_N"/>
</dbReference>
<evidence type="ECO:0000313" key="3">
    <source>
        <dbReference type="EMBL" id="AEB09774.1"/>
    </source>
</evidence>
<accession>F2ND50</accession>
<dbReference type="KEGG" id="dao:Desac_1940"/>
<name>F2ND50_DESAR</name>
<dbReference type="Pfam" id="PF13400">
    <property type="entry name" value="Tad"/>
    <property type="match status" value="1"/>
</dbReference>
<dbReference type="eggNOG" id="COG4961">
    <property type="taxonomic scope" value="Bacteria"/>
</dbReference>
<dbReference type="EMBL" id="CP002629">
    <property type="protein sequence ID" value="AEB09774.1"/>
    <property type="molecule type" value="Genomic_DNA"/>
</dbReference>
<keyword evidence="1" id="KW-1133">Transmembrane helix</keyword>
<dbReference type="Proteomes" id="UP000000483">
    <property type="component" value="Chromosome"/>
</dbReference>
<protein>
    <recommendedName>
        <fullName evidence="2">Putative Flp pilus-assembly TadG-like N-terminal domain-containing protein</fullName>
    </recommendedName>
</protein>
<dbReference type="RefSeq" id="WP_013706883.1">
    <property type="nucleotide sequence ID" value="NC_015388.1"/>
</dbReference>
<sequence length="376" mass="38162">MKGNLGRHEEGAIAVITALLLPVLIGFTGLAIDIGNLYVIKTRMQSAVDAAVCGGGLKLPNQGLAMTTANSFITSNGFDPNDATITYTQDTVNNPAGSPEINCSMTNQVPTFFLGLFGYPNISITVSAKGILQTGGAGGPFNYAIFSDQNLPISGNQKITGSVHTNHQLTISGNTKISGAAEGATGVRLSGSNTIGSVQADTTANIHVSGSNTIGSQSGGATQIAMPDFTSQIEAAAQAQGTVYYSAKILSGTNDLDGNIWVQGDITMSGMTTSGTGAILANGNITISGNTTIGGNGQVCLYSANGNITVSGSFNNGSNGSEIIYAPNGSVTISGNSTINGCIVAKRIVISGNLTVNGNYTVASVPLSNNHVKLIQ</sequence>
<proteinExistence type="predicted"/>
<reference evidence="3 4" key="1">
    <citation type="journal article" date="2011" name="Stand. Genomic Sci.">
        <title>Complete genome sequence of the acetate-degrading sulfate reducer Desulfobacca acetoxidans type strain (ASRB2).</title>
        <authorList>
            <person name="Goker M."/>
            <person name="Teshima H."/>
            <person name="Lapidus A."/>
            <person name="Nolan M."/>
            <person name="Lucas S."/>
            <person name="Hammon N."/>
            <person name="Deshpande S."/>
            <person name="Cheng J.F."/>
            <person name="Tapia R."/>
            <person name="Han C."/>
            <person name="Goodwin L."/>
            <person name="Pitluck S."/>
            <person name="Huntemann M."/>
            <person name="Liolios K."/>
            <person name="Ivanova N."/>
            <person name="Pagani I."/>
            <person name="Mavromatis K."/>
            <person name="Ovchinikova G."/>
            <person name="Pati A."/>
            <person name="Chen A."/>
            <person name="Palaniappan K."/>
            <person name="Land M."/>
            <person name="Hauser L."/>
            <person name="Brambilla E.M."/>
            <person name="Rohde M."/>
            <person name="Spring S."/>
            <person name="Detter J.C."/>
            <person name="Woyke T."/>
            <person name="Bristow J."/>
            <person name="Eisen J.A."/>
            <person name="Markowitz V."/>
            <person name="Hugenholtz P."/>
            <person name="Kyrpides N.C."/>
            <person name="Klenk H.P."/>
        </authorList>
    </citation>
    <scope>NUCLEOTIDE SEQUENCE [LARGE SCALE GENOMIC DNA]</scope>
    <source>
        <strain evidence="4">ATCC 700848 / DSM 11109 / ASRB2</strain>
    </source>
</reference>
<dbReference type="Gene3D" id="3.90.930.1">
    <property type="match status" value="1"/>
</dbReference>
<evidence type="ECO:0000313" key="4">
    <source>
        <dbReference type="Proteomes" id="UP000000483"/>
    </source>
</evidence>
<evidence type="ECO:0000259" key="2">
    <source>
        <dbReference type="Pfam" id="PF13400"/>
    </source>
</evidence>
<reference evidence="4" key="2">
    <citation type="submission" date="2011-03" db="EMBL/GenBank/DDBJ databases">
        <title>The complete genome of Desulfobacca acetoxidans DSM 11109.</title>
        <authorList>
            <consortium name="US DOE Joint Genome Institute (JGI-PGF)"/>
            <person name="Lucas S."/>
            <person name="Copeland A."/>
            <person name="Lapidus A."/>
            <person name="Bruce D."/>
            <person name="Goodwin L."/>
            <person name="Pitluck S."/>
            <person name="Peters L."/>
            <person name="Kyrpides N."/>
            <person name="Mavromatis K."/>
            <person name="Ivanova N."/>
            <person name="Ovchinnikova G."/>
            <person name="Teshima H."/>
            <person name="Detter J.C."/>
            <person name="Han C."/>
            <person name="Land M."/>
            <person name="Hauser L."/>
            <person name="Markowitz V."/>
            <person name="Cheng J.-F."/>
            <person name="Hugenholtz P."/>
            <person name="Woyke T."/>
            <person name="Wu D."/>
            <person name="Spring S."/>
            <person name="Schueler E."/>
            <person name="Brambilla E."/>
            <person name="Klenk H.-P."/>
            <person name="Eisen J.A."/>
        </authorList>
    </citation>
    <scope>NUCLEOTIDE SEQUENCE [LARGE SCALE GENOMIC DNA]</scope>
    <source>
        <strain evidence="4">ATCC 700848 / DSM 11109 / ASRB2</strain>
    </source>
</reference>
<dbReference type="STRING" id="880072.Desac_1940"/>
<feature type="transmembrane region" description="Helical" evidence="1">
    <location>
        <begin position="12"/>
        <end position="32"/>
    </location>
</feature>
<dbReference type="AlphaFoldDB" id="F2ND50"/>
<dbReference type="OrthoDB" id="7522752at2"/>
<feature type="domain" description="Putative Flp pilus-assembly TadG-like N-terminal" evidence="2">
    <location>
        <begin position="11"/>
        <end position="55"/>
    </location>
</feature>
<evidence type="ECO:0000256" key="1">
    <source>
        <dbReference type="SAM" id="Phobius"/>
    </source>
</evidence>
<dbReference type="HOGENOM" id="CLU_735138_0_0_7"/>
<keyword evidence="1" id="KW-0472">Membrane</keyword>
<gene>
    <name evidence="3" type="ordered locus">Desac_1940</name>
</gene>